<feature type="signal peptide" evidence="1">
    <location>
        <begin position="1"/>
        <end position="21"/>
    </location>
</feature>
<sequence>MEMEVRSLYSISILLLTTSLARPTLVDNVTTTEKKNKQNLTFSLFSSFFGPFTDSHIIHRLHGFPLATARTRPLHARVETVKTQWLDVVDVSKCRS</sequence>
<reference evidence="2" key="2">
    <citation type="submission" date="2020-10" db="EMBL/GenBank/DDBJ databases">
        <authorList>
            <person name="Peck L.D."/>
            <person name="Nowell R.W."/>
            <person name="Flood J."/>
            <person name="Ryan M.J."/>
            <person name="Barraclough T.G."/>
        </authorList>
    </citation>
    <scope>NUCLEOTIDE SEQUENCE</scope>
    <source>
        <strain evidence="2">IMI 127659i</strain>
    </source>
</reference>
<reference evidence="2" key="1">
    <citation type="journal article" date="2020" name="bioRxiv">
        <title>Historical genomics reveals the evolutionary mechanisms behind multiple outbreaks of the host-specific coffee wilt pathogen Fusarium xylarioides.</title>
        <authorList>
            <person name="Peck D."/>
            <person name="Nowell R.W."/>
            <person name="Flood J."/>
            <person name="Ryan M.J."/>
            <person name="Barraclough T.G."/>
        </authorList>
    </citation>
    <scope>NUCLEOTIDE SEQUENCE</scope>
    <source>
        <strain evidence="2">IMI 127659i</strain>
    </source>
</reference>
<keyword evidence="1" id="KW-0732">Signal</keyword>
<name>A0A9P7HNP1_9HYPO</name>
<dbReference type="EMBL" id="JADFTT010000338">
    <property type="protein sequence ID" value="KAG5762949.1"/>
    <property type="molecule type" value="Genomic_DNA"/>
</dbReference>
<dbReference type="Proteomes" id="UP000750502">
    <property type="component" value="Unassembled WGS sequence"/>
</dbReference>
<proteinExistence type="predicted"/>
<evidence type="ECO:0000256" key="1">
    <source>
        <dbReference type="SAM" id="SignalP"/>
    </source>
</evidence>
<accession>A0A9P7HNP1</accession>
<evidence type="ECO:0000313" key="3">
    <source>
        <dbReference type="Proteomes" id="UP000750502"/>
    </source>
</evidence>
<feature type="chain" id="PRO_5040463199" evidence="1">
    <location>
        <begin position="22"/>
        <end position="96"/>
    </location>
</feature>
<dbReference type="AlphaFoldDB" id="A0A9P7HNP1"/>
<comment type="caution">
    <text evidence="2">The sequence shown here is derived from an EMBL/GenBank/DDBJ whole genome shotgun (WGS) entry which is preliminary data.</text>
</comment>
<protein>
    <submittedName>
        <fullName evidence="2">Uncharacterized protein</fullName>
    </submittedName>
</protein>
<organism evidence="2 3">
    <name type="scientific">Fusarium xylarioides</name>
    <dbReference type="NCBI Taxonomy" id="221167"/>
    <lineage>
        <taxon>Eukaryota</taxon>
        <taxon>Fungi</taxon>
        <taxon>Dikarya</taxon>
        <taxon>Ascomycota</taxon>
        <taxon>Pezizomycotina</taxon>
        <taxon>Sordariomycetes</taxon>
        <taxon>Hypocreomycetidae</taxon>
        <taxon>Hypocreales</taxon>
        <taxon>Nectriaceae</taxon>
        <taxon>Fusarium</taxon>
        <taxon>Fusarium fujikuroi species complex</taxon>
    </lineage>
</organism>
<evidence type="ECO:0000313" key="2">
    <source>
        <dbReference type="EMBL" id="KAG5762949.1"/>
    </source>
</evidence>
<gene>
    <name evidence="2" type="ORF">H9Q72_008941</name>
</gene>
<keyword evidence="3" id="KW-1185">Reference proteome</keyword>